<evidence type="ECO:0000256" key="1">
    <source>
        <dbReference type="SAM" id="MobiDB-lite"/>
    </source>
</evidence>
<protein>
    <recommendedName>
        <fullName evidence="2">Reverse transcriptase domain-containing protein</fullName>
    </recommendedName>
</protein>
<evidence type="ECO:0000313" key="4">
    <source>
        <dbReference type="Proteomes" id="UP001186944"/>
    </source>
</evidence>
<dbReference type="Pfam" id="PF00078">
    <property type="entry name" value="RVT_1"/>
    <property type="match status" value="1"/>
</dbReference>
<dbReference type="InterPro" id="IPR000477">
    <property type="entry name" value="RT_dom"/>
</dbReference>
<evidence type="ECO:0000313" key="3">
    <source>
        <dbReference type="EMBL" id="KAK3099016.1"/>
    </source>
</evidence>
<dbReference type="SUPFAM" id="SSF56219">
    <property type="entry name" value="DNase I-like"/>
    <property type="match status" value="1"/>
</dbReference>
<dbReference type="InterPro" id="IPR043502">
    <property type="entry name" value="DNA/RNA_pol_sf"/>
</dbReference>
<gene>
    <name evidence="3" type="ORF">FSP39_025299</name>
</gene>
<organism evidence="3 4">
    <name type="scientific">Pinctada imbricata</name>
    <name type="common">Atlantic pearl-oyster</name>
    <name type="synonym">Pinctada martensii</name>
    <dbReference type="NCBI Taxonomy" id="66713"/>
    <lineage>
        <taxon>Eukaryota</taxon>
        <taxon>Metazoa</taxon>
        <taxon>Spiralia</taxon>
        <taxon>Lophotrochozoa</taxon>
        <taxon>Mollusca</taxon>
        <taxon>Bivalvia</taxon>
        <taxon>Autobranchia</taxon>
        <taxon>Pteriomorphia</taxon>
        <taxon>Pterioida</taxon>
        <taxon>Pterioidea</taxon>
        <taxon>Pteriidae</taxon>
        <taxon>Pinctada</taxon>
    </lineage>
</organism>
<dbReference type="Proteomes" id="UP001186944">
    <property type="component" value="Unassembled WGS sequence"/>
</dbReference>
<dbReference type="AlphaFoldDB" id="A0AA89C4J4"/>
<proteinExistence type="predicted"/>
<dbReference type="Gene3D" id="3.60.10.10">
    <property type="entry name" value="Endonuclease/exonuclease/phosphatase"/>
    <property type="match status" value="1"/>
</dbReference>
<reference evidence="3" key="1">
    <citation type="submission" date="2019-08" db="EMBL/GenBank/DDBJ databases">
        <title>The improved chromosome-level genome for the pearl oyster Pinctada fucata martensii using PacBio sequencing and Hi-C.</title>
        <authorList>
            <person name="Zheng Z."/>
        </authorList>
    </citation>
    <scope>NUCLEOTIDE SEQUENCE</scope>
    <source>
        <strain evidence="3">ZZ-2019</strain>
        <tissue evidence="3">Adductor muscle</tissue>
    </source>
</reference>
<dbReference type="SUPFAM" id="SSF56672">
    <property type="entry name" value="DNA/RNA polymerases"/>
    <property type="match status" value="1"/>
</dbReference>
<feature type="region of interest" description="Disordered" evidence="1">
    <location>
        <begin position="801"/>
        <end position="853"/>
    </location>
</feature>
<accession>A0AA89C4J4</accession>
<keyword evidence="4" id="KW-1185">Reference proteome</keyword>
<sequence>MIGTGTPGRQASVTVLVRAQRERERVFLVTEKLRTTRSFQGRIQSGKRGWGGVVSRHTERGWCNVQFASKTDDSFPNAQFAVDNYTLYRADRNANGGGLMAYMRSDIAGDRKKDLEFNLIESINLEVNVDHKKYLISGMYKPPSMSNHDFYSDFTHFVDRILSKYDNFIALGDLNYDLLDSSKSATLLDVCDIFDISNMIKGPTCYSNRNKPSLLDVILTNKQNEISKTNNFTTGISDFHNMITAKMRTDVPKQSSKWKTCRSFKSFEINAFLNDLQNEDLSSASETNVNLAYENFNEKFMNVVNKHAPMKQRKIKPNQVPYMNKTLRQAIYRKKQLHNKFQKQNSSKNWEAYKKQRNYVTKLKKKSENNYFIERCAGGVKSKDFWPTIKPFVTNKGSNQQKDTILLENDTIITDQSKVCDTFNNFFVNVAENIGNDSIPVDESHPSICKIKENLTDKTHEKLEFEPVDSSFVLKQINRINIRKATGLDGISPKILHLAKPVIIRPLTDLVNSAISTSTFPDVLKKAQVVPIHKKNSVLEKGNYRPVSVLPAISKIFENAINSQLSKYFENIFNPFLAAFRAGYGCQSTLLRIIEDWKKALDNDKYTSAILMDLSKAFDCLPHDLLLLKLQYYGLSQNSLQLLHSYLSDRKQCVKIGTNISGLLEIVKGVPQGSILGPILFNVFLNDIFHFVSKSNLYNYADDNTLSYSSKSKSEVVSVLENDSNSLIKWFHENKMQANPDKFQALAVGKKIKRLKAHGGRGPQHTTVDVHFHAIASQKFLPKADEYKIYVRIHHVDFGKGDLSHPMQIKRKSETEGIQNQDKTGTKANKQKPPPHEKKRTPDMGVRPGAQEE</sequence>
<dbReference type="PANTHER" id="PTHR47510">
    <property type="entry name" value="REVERSE TRANSCRIPTASE DOMAIN-CONTAINING PROTEIN"/>
    <property type="match status" value="1"/>
</dbReference>
<name>A0AA89C4J4_PINIB</name>
<comment type="caution">
    <text evidence="3">The sequence shown here is derived from an EMBL/GenBank/DDBJ whole genome shotgun (WGS) entry which is preliminary data.</text>
</comment>
<dbReference type="InterPro" id="IPR036691">
    <property type="entry name" value="Endo/exonu/phosph_ase_sf"/>
</dbReference>
<dbReference type="CDD" id="cd01650">
    <property type="entry name" value="RT_nLTR_like"/>
    <property type="match status" value="1"/>
</dbReference>
<evidence type="ECO:0000259" key="2">
    <source>
        <dbReference type="PROSITE" id="PS50878"/>
    </source>
</evidence>
<dbReference type="PANTHER" id="PTHR47510:SF3">
    <property type="entry name" value="ENDO_EXONUCLEASE_PHOSPHATASE DOMAIN-CONTAINING PROTEIN"/>
    <property type="match status" value="1"/>
</dbReference>
<feature type="compositionally biased region" description="Polar residues" evidence="1">
    <location>
        <begin position="816"/>
        <end position="828"/>
    </location>
</feature>
<dbReference type="EMBL" id="VSWD01000007">
    <property type="protein sequence ID" value="KAK3099016.1"/>
    <property type="molecule type" value="Genomic_DNA"/>
</dbReference>
<dbReference type="PROSITE" id="PS50878">
    <property type="entry name" value="RT_POL"/>
    <property type="match status" value="1"/>
</dbReference>
<feature type="domain" description="Reverse transcriptase" evidence="2">
    <location>
        <begin position="513"/>
        <end position="772"/>
    </location>
</feature>